<evidence type="ECO:0000313" key="4">
    <source>
        <dbReference type="EMBL" id="AVR63951.1"/>
    </source>
</evidence>
<organism evidence="5">
    <name type="scientific">Escherichia coli</name>
    <dbReference type="NCBI Taxonomy" id="562"/>
    <lineage>
        <taxon>Bacteria</taxon>
        <taxon>Pseudomonadati</taxon>
        <taxon>Pseudomonadota</taxon>
        <taxon>Gammaproteobacteria</taxon>
        <taxon>Enterobacterales</taxon>
        <taxon>Enterobacteriaceae</taxon>
        <taxon>Escherichia</taxon>
    </lineage>
</organism>
<evidence type="ECO:0000259" key="3">
    <source>
        <dbReference type="Pfam" id="PF16509"/>
    </source>
</evidence>
<keyword evidence="5" id="KW-0614">Plasmid</keyword>
<proteinExistence type="predicted"/>
<dbReference type="EMBL" id="MG692712">
    <property type="protein sequence ID" value="AVR64113.1"/>
    <property type="molecule type" value="Genomic_DNA"/>
</dbReference>
<accession>A0A2R4AHL3</accession>
<evidence type="ECO:0000256" key="2">
    <source>
        <dbReference type="ARBA" id="ARBA00023163"/>
    </source>
</evidence>
<dbReference type="AlphaFoldDB" id="A0A2R4AHL3"/>
<dbReference type="EMBL" id="MG692707">
    <property type="protein sequence ID" value="AVR63951.1"/>
    <property type="molecule type" value="Genomic_DNA"/>
</dbReference>
<geneLocation type="plasmid" evidence="5">
    <name>p482-1</name>
</geneLocation>
<geneLocation type="plasmid" evidence="4">
    <name>p492-9</name>
</geneLocation>
<sequence length="104" mass="11637">MLSMKKRLTESQFQEAIQGLEVGQQTIEIARGVLVDGKPQATFATSLGLTRGAVSQAVHRVWAAFEDKNLPEGYARVTAVLPEHQAYIVRKWEADAKKKQETKR</sequence>
<protein>
    <submittedName>
        <fullName evidence="5">TrfB transcriptional repressor protein</fullName>
    </submittedName>
</protein>
<dbReference type="Pfam" id="PF16509">
    <property type="entry name" value="KORA"/>
    <property type="match status" value="1"/>
</dbReference>
<keyword evidence="2" id="KW-0804">Transcription</keyword>
<keyword evidence="1" id="KW-0805">Transcription regulation</keyword>
<dbReference type="InterPro" id="IPR032428">
    <property type="entry name" value="TrfB"/>
</dbReference>
<gene>
    <name evidence="5" type="primary">trfB_1</name>
    <name evidence="5" type="ORF">p482-1_00130</name>
    <name evidence="4" type="ORF">p492-9_00148</name>
</gene>
<name>A0A2R4AHL3_ECOLX</name>
<dbReference type="Gene3D" id="1.10.10.2690">
    <property type="match status" value="1"/>
</dbReference>
<feature type="domain" description="TrfB transcriptional repressor protein" evidence="3">
    <location>
        <begin position="8"/>
        <end position="91"/>
    </location>
</feature>
<dbReference type="InterPro" id="IPR053721">
    <property type="entry name" value="Fimbrial_Adhesin_Reg"/>
</dbReference>
<reference evidence="5" key="1">
    <citation type="journal article" date="2018" name="Vet. Microbiol.">
        <title>Longitudinal study of Escherichia coli plasmid resistance to extended-spectrum cephalosporins in free-range broilers.</title>
        <authorList>
            <person name="Baron S."/>
            <person name="Le Devendec L."/>
            <person name="Touzain F."/>
            <person name="Jouy E."/>
            <person name="Lucas P."/>
            <person name="de Boisseson C."/>
            <person name="Larvor E."/>
            <person name="Kempf I."/>
        </authorList>
    </citation>
    <scope>NUCLEOTIDE SEQUENCE</scope>
    <source>
        <strain evidence="5">TCJ482-1</strain>
        <strain evidence="4">TCJ492-9</strain>
        <plasmid evidence="5">p482-1</plasmid>
        <plasmid evidence="4">p492-9</plasmid>
    </source>
</reference>
<evidence type="ECO:0000256" key="1">
    <source>
        <dbReference type="ARBA" id="ARBA00023015"/>
    </source>
</evidence>
<evidence type="ECO:0000313" key="5">
    <source>
        <dbReference type="EMBL" id="AVR64113.1"/>
    </source>
</evidence>